<dbReference type="InterPro" id="IPR022742">
    <property type="entry name" value="Hydrolase_4"/>
</dbReference>
<keyword evidence="1" id="KW-0812">Transmembrane</keyword>
<dbReference type="RefSeq" id="WP_057749437.1">
    <property type="nucleotide sequence ID" value="NZ_AZER01000014.1"/>
</dbReference>
<keyword evidence="1" id="KW-0472">Membrane</keyword>
<dbReference type="PANTHER" id="PTHR43358:SF4">
    <property type="entry name" value="ALPHA_BETA HYDROLASE FOLD-1 DOMAIN-CONTAINING PROTEIN"/>
    <property type="match status" value="1"/>
</dbReference>
<dbReference type="InterPro" id="IPR052920">
    <property type="entry name" value="DNA-binding_regulatory"/>
</dbReference>
<sequence>MGLTILEKQTTKQHHYLRNTILWLIGIVVIAILGASCYFFRVAMVPTHKSFINNNHRITRTDPLYHQKEWFAHANKQKWTMESASGHYRLVADYIPAVQHTTKNVVILHGFMGQKKWMGEYAAMFHQMGYNVLLPDARAHGQSQGKYIGDGWPERYDVRKWTNKLIAKNGTNSQIVIFGTSMGGATTMMTSGIKLPHQVKAFVEDCGYTSLNDELQYEAHHMYHLPSGLSWVLIKTMSGINRTQNGFFTGEASSIDSLHHNHRPMLFIHGSNDDFVPTKMVYRNYHADRGPKQLWVVKGAKHAASYSHAPQQYQQHVERFLNKYVH</sequence>
<dbReference type="Proteomes" id="UP000051445">
    <property type="component" value="Unassembled WGS sequence"/>
</dbReference>
<dbReference type="OrthoDB" id="9776685at2"/>
<accession>A0A0R1P5Z9</accession>
<keyword evidence="4" id="KW-1185">Reference proteome</keyword>
<proteinExistence type="predicted"/>
<dbReference type="SUPFAM" id="SSF53474">
    <property type="entry name" value="alpha/beta-Hydrolases"/>
    <property type="match status" value="1"/>
</dbReference>
<organism evidence="3 4">
    <name type="scientific">Limosilactobacillus frumenti DSM 13145</name>
    <dbReference type="NCBI Taxonomy" id="1423746"/>
    <lineage>
        <taxon>Bacteria</taxon>
        <taxon>Bacillati</taxon>
        <taxon>Bacillota</taxon>
        <taxon>Bacilli</taxon>
        <taxon>Lactobacillales</taxon>
        <taxon>Lactobacillaceae</taxon>
        <taxon>Limosilactobacillus</taxon>
    </lineage>
</organism>
<gene>
    <name evidence="3" type="ORF">FD27_GL000416</name>
</gene>
<evidence type="ECO:0000313" key="4">
    <source>
        <dbReference type="Proteomes" id="UP000051445"/>
    </source>
</evidence>
<dbReference type="AlphaFoldDB" id="A0A0R1P5Z9"/>
<dbReference type="Pfam" id="PF12146">
    <property type="entry name" value="Hydrolase_4"/>
    <property type="match status" value="1"/>
</dbReference>
<protein>
    <submittedName>
        <fullName evidence="3">Family S9 peptidase</fullName>
    </submittedName>
</protein>
<keyword evidence="1" id="KW-1133">Transmembrane helix</keyword>
<dbReference type="PATRIC" id="fig|1423746.3.peg.424"/>
<feature type="transmembrane region" description="Helical" evidence="1">
    <location>
        <begin position="20"/>
        <end position="40"/>
    </location>
</feature>
<dbReference type="InterPro" id="IPR029058">
    <property type="entry name" value="AB_hydrolase_fold"/>
</dbReference>
<evidence type="ECO:0000259" key="2">
    <source>
        <dbReference type="Pfam" id="PF12146"/>
    </source>
</evidence>
<dbReference type="STRING" id="1423746.FD27_GL000416"/>
<evidence type="ECO:0000313" key="3">
    <source>
        <dbReference type="EMBL" id="KRL27676.1"/>
    </source>
</evidence>
<reference evidence="3 4" key="1">
    <citation type="journal article" date="2015" name="Genome Announc.">
        <title>Expanding the biotechnology potential of lactobacilli through comparative genomics of 213 strains and associated genera.</title>
        <authorList>
            <person name="Sun Z."/>
            <person name="Harris H.M."/>
            <person name="McCann A."/>
            <person name="Guo C."/>
            <person name="Argimon S."/>
            <person name="Zhang W."/>
            <person name="Yang X."/>
            <person name="Jeffery I.B."/>
            <person name="Cooney J.C."/>
            <person name="Kagawa T.F."/>
            <person name="Liu W."/>
            <person name="Song Y."/>
            <person name="Salvetti E."/>
            <person name="Wrobel A."/>
            <person name="Rasinkangas P."/>
            <person name="Parkhill J."/>
            <person name="Rea M.C."/>
            <person name="O'Sullivan O."/>
            <person name="Ritari J."/>
            <person name="Douillard F.P."/>
            <person name="Paul Ross R."/>
            <person name="Yang R."/>
            <person name="Briner A.E."/>
            <person name="Felis G.E."/>
            <person name="de Vos W.M."/>
            <person name="Barrangou R."/>
            <person name="Klaenhammer T.R."/>
            <person name="Caufield P.W."/>
            <person name="Cui Y."/>
            <person name="Zhang H."/>
            <person name="O'Toole P.W."/>
        </authorList>
    </citation>
    <scope>NUCLEOTIDE SEQUENCE [LARGE SCALE GENOMIC DNA]</scope>
    <source>
        <strain evidence="3 4">DSM 13145</strain>
    </source>
</reference>
<comment type="caution">
    <text evidence="3">The sequence shown here is derived from an EMBL/GenBank/DDBJ whole genome shotgun (WGS) entry which is preliminary data.</text>
</comment>
<feature type="domain" description="Serine aminopeptidase S33" evidence="2">
    <location>
        <begin position="100"/>
        <end position="203"/>
    </location>
</feature>
<name>A0A0R1P5Z9_9LACO</name>
<dbReference type="Gene3D" id="3.40.50.1820">
    <property type="entry name" value="alpha/beta hydrolase"/>
    <property type="match status" value="1"/>
</dbReference>
<evidence type="ECO:0000256" key="1">
    <source>
        <dbReference type="SAM" id="Phobius"/>
    </source>
</evidence>
<dbReference type="PANTHER" id="PTHR43358">
    <property type="entry name" value="ALPHA/BETA-HYDROLASE"/>
    <property type="match status" value="1"/>
</dbReference>
<dbReference type="EMBL" id="AZER01000014">
    <property type="protein sequence ID" value="KRL27676.1"/>
    <property type="molecule type" value="Genomic_DNA"/>
</dbReference>